<evidence type="ECO:0000259" key="1">
    <source>
        <dbReference type="Pfam" id="PF12705"/>
    </source>
</evidence>
<name>A0A0F9LLB3_9ZZZZ</name>
<dbReference type="AlphaFoldDB" id="A0A0F9LLB3"/>
<dbReference type="Gene3D" id="3.90.320.10">
    <property type="match status" value="1"/>
</dbReference>
<protein>
    <recommendedName>
        <fullName evidence="1">PD-(D/E)XK endonuclease-like domain-containing protein</fullName>
    </recommendedName>
</protein>
<proteinExistence type="predicted"/>
<feature type="domain" description="PD-(D/E)XK endonuclease-like" evidence="1">
    <location>
        <begin position="10"/>
        <end position="261"/>
    </location>
</feature>
<sequence length="265" mass="30025">MTKGKEEMAHMSFSQLNEFLKCGEAYRRRRIEKEESPSNLAMTAGKAFHTAMETRFAFKMQGKHDGDSTVVSEAVDEAMGEDWAEAPIAALWPQPSEADYKRLQDGMADLSEHVFGQYKNLKVAAIEERFEINLEGVELPIVGYIDLRTTQGTVIDWKTGAKAPAANSANVSEQLTLYDFATREVHGVTPPRMGNIWATMGADGPRVKEYWTEPRKEEDFDRLKNRFKILDTALKNQGPWHPAPAGSWWCSEKQCVFWKDCKVRA</sequence>
<organism evidence="2">
    <name type="scientific">marine sediment metagenome</name>
    <dbReference type="NCBI Taxonomy" id="412755"/>
    <lineage>
        <taxon>unclassified sequences</taxon>
        <taxon>metagenomes</taxon>
        <taxon>ecological metagenomes</taxon>
    </lineage>
</organism>
<dbReference type="EMBL" id="LAZR01006170">
    <property type="protein sequence ID" value="KKM94178.1"/>
    <property type="molecule type" value="Genomic_DNA"/>
</dbReference>
<comment type="caution">
    <text evidence="2">The sequence shown here is derived from an EMBL/GenBank/DDBJ whole genome shotgun (WGS) entry which is preliminary data.</text>
</comment>
<accession>A0A0F9LLB3</accession>
<reference evidence="2" key="1">
    <citation type="journal article" date="2015" name="Nature">
        <title>Complex archaea that bridge the gap between prokaryotes and eukaryotes.</title>
        <authorList>
            <person name="Spang A."/>
            <person name="Saw J.H."/>
            <person name="Jorgensen S.L."/>
            <person name="Zaremba-Niedzwiedzka K."/>
            <person name="Martijn J."/>
            <person name="Lind A.E."/>
            <person name="van Eijk R."/>
            <person name="Schleper C."/>
            <person name="Guy L."/>
            <person name="Ettema T.J."/>
        </authorList>
    </citation>
    <scope>NUCLEOTIDE SEQUENCE</scope>
</reference>
<dbReference type="InterPro" id="IPR038726">
    <property type="entry name" value="PDDEXK_AddAB-type"/>
</dbReference>
<dbReference type="Pfam" id="PF12705">
    <property type="entry name" value="PDDEXK_1"/>
    <property type="match status" value="1"/>
</dbReference>
<dbReference type="InterPro" id="IPR011604">
    <property type="entry name" value="PDDEXK-like_dom_sf"/>
</dbReference>
<evidence type="ECO:0000313" key="2">
    <source>
        <dbReference type="EMBL" id="KKM94178.1"/>
    </source>
</evidence>
<gene>
    <name evidence="2" type="ORF">LCGC14_1200840</name>
</gene>